<dbReference type="Proteomes" id="UP001221217">
    <property type="component" value="Unassembled WGS sequence"/>
</dbReference>
<evidence type="ECO:0000313" key="3">
    <source>
        <dbReference type="Proteomes" id="UP001221217"/>
    </source>
</evidence>
<dbReference type="AlphaFoldDB" id="A0AAJ1IIN3"/>
<dbReference type="InterPro" id="IPR013096">
    <property type="entry name" value="Cupin_2"/>
</dbReference>
<dbReference type="InterPro" id="IPR014710">
    <property type="entry name" value="RmlC-like_jellyroll"/>
</dbReference>
<dbReference type="CDD" id="cd02238">
    <property type="entry name" value="cupin_KdgF"/>
    <property type="match status" value="1"/>
</dbReference>
<accession>A0AAJ1IIN3</accession>
<dbReference type="PANTHER" id="PTHR40112">
    <property type="entry name" value="H2HPP ISOMERASE"/>
    <property type="match status" value="1"/>
</dbReference>
<reference evidence="2 3" key="1">
    <citation type="submission" date="2022-12" db="EMBL/GenBank/DDBJ databases">
        <title>Metagenome assembled genome from gulf of manar.</title>
        <authorList>
            <person name="Kohli P."/>
            <person name="Pk S."/>
            <person name="Venkata Ramana C."/>
            <person name="Sasikala C."/>
        </authorList>
    </citation>
    <scope>NUCLEOTIDE SEQUENCE [LARGE SCALE GENOMIC DNA]</scope>
    <source>
        <strain evidence="2">JB008</strain>
    </source>
</reference>
<dbReference type="PANTHER" id="PTHR40112:SF1">
    <property type="entry name" value="H2HPP ISOMERASE"/>
    <property type="match status" value="1"/>
</dbReference>
<feature type="domain" description="Cupin type-2" evidence="1">
    <location>
        <begin position="33"/>
        <end position="96"/>
    </location>
</feature>
<sequence length="115" mass="12924">MINSHNEANFIEVIDGVEVKSTVYGEKSIMSKFRMRSGHKLPSHNHPDYEQTGYLLEGYIVLSIGGTATEMRPGDSWCIGCGVEHSAEIIEDSVALEVFTYPREDYVKLLDPESR</sequence>
<dbReference type="Pfam" id="PF07883">
    <property type="entry name" value="Cupin_2"/>
    <property type="match status" value="1"/>
</dbReference>
<organism evidence="2 3">
    <name type="scientific">Candidatus Thalassospirochaeta sargassi</name>
    <dbReference type="NCBI Taxonomy" id="3119039"/>
    <lineage>
        <taxon>Bacteria</taxon>
        <taxon>Pseudomonadati</taxon>
        <taxon>Spirochaetota</taxon>
        <taxon>Spirochaetia</taxon>
        <taxon>Spirochaetales</taxon>
        <taxon>Spirochaetaceae</taxon>
        <taxon>Candidatus Thalassospirochaeta</taxon>
    </lineage>
</organism>
<evidence type="ECO:0000259" key="1">
    <source>
        <dbReference type="Pfam" id="PF07883"/>
    </source>
</evidence>
<evidence type="ECO:0000313" key="2">
    <source>
        <dbReference type="EMBL" id="MDC7226926.1"/>
    </source>
</evidence>
<dbReference type="Gene3D" id="2.60.120.10">
    <property type="entry name" value="Jelly Rolls"/>
    <property type="match status" value="1"/>
</dbReference>
<comment type="caution">
    <text evidence="2">The sequence shown here is derived from an EMBL/GenBank/DDBJ whole genome shotgun (WGS) entry which is preliminary data.</text>
</comment>
<proteinExistence type="predicted"/>
<dbReference type="EMBL" id="JAQQAL010000020">
    <property type="protein sequence ID" value="MDC7226926.1"/>
    <property type="molecule type" value="Genomic_DNA"/>
</dbReference>
<dbReference type="SUPFAM" id="SSF51182">
    <property type="entry name" value="RmlC-like cupins"/>
    <property type="match status" value="1"/>
</dbReference>
<gene>
    <name evidence="2" type="ORF">PQJ61_09200</name>
</gene>
<dbReference type="InterPro" id="IPR052535">
    <property type="entry name" value="Bacilysin_H2HPP_isomerase"/>
</dbReference>
<name>A0AAJ1IIN3_9SPIO</name>
<dbReference type="InterPro" id="IPR011051">
    <property type="entry name" value="RmlC_Cupin_sf"/>
</dbReference>
<protein>
    <submittedName>
        <fullName evidence="2">Cupin domain-containing protein</fullName>
    </submittedName>
</protein>